<dbReference type="GO" id="GO:0016491">
    <property type="term" value="F:oxidoreductase activity"/>
    <property type="evidence" value="ECO:0007669"/>
    <property type="project" value="UniProtKB-KW"/>
</dbReference>
<gene>
    <name evidence="3" type="ORF">D6850_13460</name>
</gene>
<evidence type="ECO:0000313" key="4">
    <source>
        <dbReference type="Proteomes" id="UP000281128"/>
    </source>
</evidence>
<organism evidence="3 4">
    <name type="scientific">Roseovarius spongiae</name>
    <dbReference type="NCBI Taxonomy" id="2320272"/>
    <lineage>
        <taxon>Bacteria</taxon>
        <taxon>Pseudomonadati</taxon>
        <taxon>Pseudomonadota</taxon>
        <taxon>Alphaproteobacteria</taxon>
        <taxon>Rhodobacterales</taxon>
        <taxon>Roseobacteraceae</taxon>
        <taxon>Roseovarius</taxon>
    </lineage>
</organism>
<accession>A0A3A8B8W3</accession>
<dbReference type="InterPro" id="IPR036291">
    <property type="entry name" value="NAD(P)-bd_dom_sf"/>
</dbReference>
<evidence type="ECO:0000256" key="1">
    <source>
        <dbReference type="ARBA" id="ARBA00006484"/>
    </source>
</evidence>
<dbReference type="PANTHER" id="PTHR42879">
    <property type="entry name" value="3-OXOACYL-(ACYL-CARRIER-PROTEIN) REDUCTASE"/>
    <property type="match status" value="1"/>
</dbReference>
<dbReference type="SUPFAM" id="SSF51735">
    <property type="entry name" value="NAD(P)-binding Rossmann-fold domains"/>
    <property type="match status" value="1"/>
</dbReference>
<dbReference type="CDD" id="cd05233">
    <property type="entry name" value="SDR_c"/>
    <property type="match status" value="1"/>
</dbReference>
<name>A0A3A8B8W3_9RHOB</name>
<dbReference type="Pfam" id="PF13561">
    <property type="entry name" value="adh_short_C2"/>
    <property type="match status" value="1"/>
</dbReference>
<dbReference type="FunFam" id="3.40.50.720:FF:000173">
    <property type="entry name" value="3-oxoacyl-[acyl-carrier protein] reductase"/>
    <property type="match status" value="1"/>
</dbReference>
<dbReference type="InterPro" id="IPR020904">
    <property type="entry name" value="Sc_DH/Rdtase_CS"/>
</dbReference>
<dbReference type="OrthoDB" id="9796652at2"/>
<evidence type="ECO:0000256" key="2">
    <source>
        <dbReference type="ARBA" id="ARBA00023002"/>
    </source>
</evidence>
<reference evidence="3 4" key="1">
    <citation type="submission" date="2018-09" db="EMBL/GenBank/DDBJ databases">
        <title>Roseovarius spongiae sp. nov., isolated from a marine sponge.</title>
        <authorList>
            <person name="Zhuang L."/>
            <person name="Luo L."/>
        </authorList>
    </citation>
    <scope>NUCLEOTIDE SEQUENCE [LARGE SCALE GENOMIC DNA]</scope>
    <source>
        <strain evidence="3 4">HN-E21</strain>
    </source>
</reference>
<proteinExistence type="inferred from homology"/>
<dbReference type="EMBL" id="RAPE01000003">
    <property type="protein sequence ID" value="RKF14168.1"/>
    <property type="molecule type" value="Genomic_DNA"/>
</dbReference>
<dbReference type="GO" id="GO:0032787">
    <property type="term" value="P:monocarboxylic acid metabolic process"/>
    <property type="evidence" value="ECO:0007669"/>
    <property type="project" value="UniProtKB-ARBA"/>
</dbReference>
<protein>
    <submittedName>
        <fullName evidence="3">SDR family oxidoreductase</fullName>
    </submittedName>
</protein>
<dbReference type="PRINTS" id="PR00080">
    <property type="entry name" value="SDRFAMILY"/>
</dbReference>
<evidence type="ECO:0000313" key="3">
    <source>
        <dbReference type="EMBL" id="RKF14168.1"/>
    </source>
</evidence>
<comment type="similarity">
    <text evidence="1">Belongs to the short-chain dehydrogenases/reductases (SDR) family.</text>
</comment>
<dbReference type="InterPro" id="IPR002347">
    <property type="entry name" value="SDR_fam"/>
</dbReference>
<dbReference type="AlphaFoldDB" id="A0A3A8B8W3"/>
<dbReference type="PANTHER" id="PTHR42879:SF2">
    <property type="entry name" value="3-OXOACYL-[ACYL-CARRIER-PROTEIN] REDUCTASE FABG"/>
    <property type="match status" value="1"/>
</dbReference>
<dbReference type="PROSITE" id="PS00061">
    <property type="entry name" value="ADH_SHORT"/>
    <property type="match status" value="1"/>
</dbReference>
<dbReference type="Gene3D" id="3.40.50.720">
    <property type="entry name" value="NAD(P)-binding Rossmann-like Domain"/>
    <property type="match status" value="1"/>
</dbReference>
<dbReference type="InterPro" id="IPR050259">
    <property type="entry name" value="SDR"/>
</dbReference>
<keyword evidence="4" id="KW-1185">Reference proteome</keyword>
<dbReference type="Proteomes" id="UP000281128">
    <property type="component" value="Unassembled WGS sequence"/>
</dbReference>
<dbReference type="RefSeq" id="WP_121167754.1">
    <property type="nucleotide sequence ID" value="NZ_RAPE01000003.1"/>
</dbReference>
<comment type="caution">
    <text evidence="3">The sequence shown here is derived from an EMBL/GenBank/DDBJ whole genome shotgun (WGS) entry which is preliminary data.</text>
</comment>
<dbReference type="PRINTS" id="PR00081">
    <property type="entry name" value="GDHRDH"/>
</dbReference>
<keyword evidence="2" id="KW-0560">Oxidoreductase</keyword>
<sequence>MSQRRTALVTGAGRGIGAAIAAQFVADGHACTITGRAAERPEGLDDAIGYMQLDYLDAASAARAAAEAGERLRPDILINNAGINRKAAMVETGDDLLAEMMTANLTGPYALTRACLPHMLAQGWGRIVNVTSIWSVQGNATNTVYSASKFGVDGLTAALSAEVAHRGVTVNAVAPGYTMTEALRASYTPEKIATVASHVPAGRPGAPSEIAAVVAFLASEGASYVTGQNIAVDGGLTRSAQPLLRPD</sequence>